<feature type="transmembrane region" description="Helical" evidence="2">
    <location>
        <begin position="402"/>
        <end position="423"/>
    </location>
</feature>
<proteinExistence type="predicted"/>
<feature type="compositionally biased region" description="Acidic residues" evidence="1">
    <location>
        <begin position="442"/>
        <end position="451"/>
    </location>
</feature>
<feature type="transmembrane region" description="Helical" evidence="2">
    <location>
        <begin position="351"/>
        <end position="370"/>
    </location>
</feature>
<feature type="transmembrane region" description="Helical" evidence="2">
    <location>
        <begin position="587"/>
        <end position="609"/>
    </location>
</feature>
<evidence type="ECO:0000256" key="2">
    <source>
        <dbReference type="SAM" id="Phobius"/>
    </source>
</evidence>
<feature type="transmembrane region" description="Helical" evidence="2">
    <location>
        <begin position="486"/>
        <end position="507"/>
    </location>
</feature>
<reference evidence="4" key="1">
    <citation type="journal article" date="2023" name="Commun. Biol.">
        <title>Genome analysis of Parmales, the sister group of diatoms, reveals the evolutionary specialization of diatoms from phago-mixotrophs to photoautotrophs.</title>
        <authorList>
            <person name="Ban H."/>
            <person name="Sato S."/>
            <person name="Yoshikawa S."/>
            <person name="Yamada K."/>
            <person name="Nakamura Y."/>
            <person name="Ichinomiya M."/>
            <person name="Sato N."/>
            <person name="Blanc-Mathieu R."/>
            <person name="Endo H."/>
            <person name="Kuwata A."/>
            <person name="Ogata H."/>
        </authorList>
    </citation>
    <scope>NUCLEOTIDE SEQUENCE [LARGE SCALE GENOMIC DNA]</scope>
    <source>
        <strain evidence="4">NIES 3699</strain>
    </source>
</reference>
<protein>
    <submittedName>
        <fullName evidence="3">Uncharacterized protein</fullName>
    </submittedName>
</protein>
<feature type="region of interest" description="Disordered" evidence="1">
    <location>
        <begin position="184"/>
        <end position="205"/>
    </location>
</feature>
<feature type="transmembrane region" description="Helical" evidence="2">
    <location>
        <begin position="275"/>
        <end position="293"/>
    </location>
</feature>
<feature type="transmembrane region" description="Helical" evidence="2">
    <location>
        <begin position="1089"/>
        <end position="1115"/>
    </location>
</feature>
<feature type="transmembrane region" description="Helical" evidence="2">
    <location>
        <begin position="1183"/>
        <end position="1203"/>
    </location>
</feature>
<feature type="transmembrane region" description="Helical" evidence="2">
    <location>
        <begin position="1011"/>
        <end position="1030"/>
    </location>
</feature>
<dbReference type="Proteomes" id="UP001165160">
    <property type="component" value="Unassembled WGS sequence"/>
</dbReference>
<feature type="transmembrane region" description="Helical" evidence="2">
    <location>
        <begin position="1135"/>
        <end position="1162"/>
    </location>
</feature>
<feature type="compositionally biased region" description="Basic and acidic residues" evidence="1">
    <location>
        <begin position="33"/>
        <end position="48"/>
    </location>
</feature>
<feature type="compositionally biased region" description="Basic and acidic residues" evidence="1">
    <location>
        <begin position="1247"/>
        <end position="1256"/>
    </location>
</feature>
<keyword evidence="2" id="KW-0472">Membrane</keyword>
<name>A0A9W7EWS9_9STRA</name>
<feature type="transmembrane region" description="Helical" evidence="2">
    <location>
        <begin position="988"/>
        <end position="1004"/>
    </location>
</feature>
<feature type="transmembrane region" description="Helical" evidence="2">
    <location>
        <begin position="800"/>
        <end position="819"/>
    </location>
</feature>
<keyword evidence="2" id="KW-1133">Transmembrane helix</keyword>
<feature type="transmembrane region" description="Helical" evidence="2">
    <location>
        <begin position="869"/>
        <end position="894"/>
    </location>
</feature>
<feature type="transmembrane region" description="Helical" evidence="2">
    <location>
        <begin position="215"/>
        <end position="233"/>
    </location>
</feature>
<feature type="compositionally biased region" description="Polar residues" evidence="1">
    <location>
        <begin position="93"/>
        <end position="105"/>
    </location>
</feature>
<feature type="region of interest" description="Disordered" evidence="1">
    <location>
        <begin position="1247"/>
        <end position="1284"/>
    </location>
</feature>
<feature type="transmembrane region" description="Helical" evidence="2">
    <location>
        <begin position="536"/>
        <end position="555"/>
    </location>
</feature>
<feature type="transmembrane region" description="Helical" evidence="2">
    <location>
        <begin position="1215"/>
        <end position="1236"/>
    </location>
</feature>
<organism evidence="3 4">
    <name type="scientific">Triparma verrucosa</name>
    <dbReference type="NCBI Taxonomy" id="1606542"/>
    <lineage>
        <taxon>Eukaryota</taxon>
        <taxon>Sar</taxon>
        <taxon>Stramenopiles</taxon>
        <taxon>Ochrophyta</taxon>
        <taxon>Bolidophyceae</taxon>
        <taxon>Parmales</taxon>
        <taxon>Triparmaceae</taxon>
        <taxon>Triparma</taxon>
    </lineage>
</organism>
<keyword evidence="4" id="KW-1185">Reference proteome</keyword>
<feature type="transmembrane region" description="Helical" evidence="2">
    <location>
        <begin position="695"/>
        <end position="715"/>
    </location>
</feature>
<keyword evidence="2" id="KW-0812">Transmembrane</keyword>
<gene>
    <name evidence="3" type="ORF">TrVE_jg14344</name>
</gene>
<dbReference type="EMBL" id="BRXX01000138">
    <property type="protein sequence ID" value="GMH93392.1"/>
    <property type="molecule type" value="Genomic_DNA"/>
</dbReference>
<feature type="transmembrane region" description="Helical" evidence="2">
    <location>
        <begin position="945"/>
        <end position="968"/>
    </location>
</feature>
<feature type="transmembrane region" description="Helical" evidence="2">
    <location>
        <begin position="745"/>
        <end position="763"/>
    </location>
</feature>
<feature type="transmembrane region" description="Helical" evidence="2">
    <location>
        <begin position="239"/>
        <end position="263"/>
    </location>
</feature>
<comment type="caution">
    <text evidence="3">The sequence shown here is derived from an EMBL/GenBank/DDBJ whole genome shotgun (WGS) entry which is preliminary data.</text>
</comment>
<evidence type="ECO:0000313" key="3">
    <source>
        <dbReference type="EMBL" id="GMH93392.1"/>
    </source>
</evidence>
<accession>A0A9W7EWS9</accession>
<feature type="transmembrane region" description="Helical" evidence="2">
    <location>
        <begin position="621"/>
        <end position="644"/>
    </location>
</feature>
<feature type="transmembrane region" description="Helical" evidence="2">
    <location>
        <begin position="1050"/>
        <end position="1069"/>
    </location>
</feature>
<evidence type="ECO:0000256" key="1">
    <source>
        <dbReference type="SAM" id="MobiDB-lite"/>
    </source>
</evidence>
<feature type="region of interest" description="Disordered" evidence="1">
    <location>
        <begin position="1"/>
        <end position="143"/>
    </location>
</feature>
<feature type="transmembrane region" description="Helical" evidence="2">
    <location>
        <begin position="313"/>
        <end position="330"/>
    </location>
</feature>
<evidence type="ECO:0000313" key="4">
    <source>
        <dbReference type="Proteomes" id="UP001165160"/>
    </source>
</evidence>
<feature type="transmembrane region" description="Helical" evidence="2">
    <location>
        <begin position="831"/>
        <end position="857"/>
    </location>
</feature>
<feature type="region of interest" description="Disordered" evidence="1">
    <location>
        <begin position="432"/>
        <end position="451"/>
    </location>
</feature>
<feature type="compositionally biased region" description="Basic residues" evidence="1">
    <location>
        <begin position="108"/>
        <end position="117"/>
    </location>
</feature>
<feature type="compositionally biased region" description="Polar residues" evidence="1">
    <location>
        <begin position="53"/>
        <end position="82"/>
    </location>
</feature>
<sequence length="1284" mass="144868">MDISGSTPPNPPHSTVKPTETRVELKTAPSSSKRGEKNDTAGRGEMHSKKLALSSSPDSPEPQTLPLSPSASVGSHKPTNAGQDEVQPKKPPLSSSLYAPDSTSPAPGRRHSAHTTRKPSPLEMDVETRETSFSADNPLTKERGREGKVHLKGHALAVTAAFRAERLGRNRAGTWMQSTANMMGLSAAPSKSEKKKSTTESDSYPNPNLARPWRWLFATLNIVVALLSWMPAFDPNERSFWFWIGLRFTFIPFSFLFTAVLFISCPYEGLQPSQITAALATLAAVLPVFVQPYRRLDAENHFTPLNLKSPEGYIYLLAYILGGLVCVFRVRQVKDNQVSKEIVYHVVLKKLLPLSMSLVLMMLYFISPVGKCLGQKYIYWTLKNPGLENGWDPKSFFVCEDLIISSSALLTVCVIFFIFAIYITPFNDKDQNTTEKQSNNNEDGDVDDGGDDIDIDIDIGDDISVMMEVVDENNLIDRLIMFKFPFIQQVTIIGVFVVTSLSLFVYATQTEFYNLDEWEREYKNRTTVTGRFSRTLISFTLMGISFGLLLANASADHPIIQRLARNRLLTKLENSMSGVKSTELAPFYRHFCVINVFLLNFATAGYVYWTMETGRGTHVIHIWYIIMQATMPLIGLLCSIHFLSRPKVDVTILDRLFFSVPAIQSLCIIIATIASEEQYEFKPRSYTDFDSTDTRIGLLGPTLILIFFPVWLHYAEKGRQIFRKKGQEDEAADEESKKRVFQNHLAYILQMSIQLAPSILFLWSEIIGQLENVDHLKKHQSCEGCEVSLDEVINLVDCDLLIIIGLTLKCLFTNFFEFAKPKRSISEVVQGNASAIVLFFFFAEGANIFLLSAFYGITRDLDMTRAPDLYHTVASASTWVMYWLTVLWSIVFTWHGHYLAVEHEVEHVGVAERMRRLRAAIRRGLMRLGLERSISIGVESEKCEWSFGAVFIALLVPIKIFTFFLTSLVFKTTGDDRWVPLFAVGDDTLYPLYGISVALFFGVAHKNSSRMCAAIILTLMIGSTVLNLILQVDDAEFPVFYRTYIPRLFLSLPLQFVPLCLVCSTPIIIKRMEWRFDQKILKRHALIEIPSVVMTAIPPIVYMSCMSSICAFVEYEQQRNRNGEVTFDRLQQCYVITYTIRPLLCVMVGFSVIKGLFGPWYATSESLKVQVISSGKGLTTGEFLECFLFFLSAGIAIVMFGLTNEHGEEGEVATSAMTVFSCVFAAFVLSQILRIYKFERAEMRSEEGKSEAELKDRRIKRSSSRNSKDNNNILGHVDLNPGFY</sequence>
<feature type="transmembrane region" description="Helical" evidence="2">
    <location>
        <begin position="656"/>
        <end position="675"/>
    </location>
</feature>